<comment type="similarity">
    <text evidence="2">Belongs to the KdsC family.</text>
</comment>
<accession>I0AJS0</accession>
<dbReference type="GO" id="GO:0008781">
    <property type="term" value="F:N-acylneuraminate cytidylyltransferase activity"/>
    <property type="evidence" value="ECO:0007669"/>
    <property type="project" value="TreeGrafter"/>
</dbReference>
<dbReference type="Gene3D" id="3.40.50.1000">
    <property type="entry name" value="HAD superfamily/HAD-like"/>
    <property type="match status" value="1"/>
</dbReference>
<keyword evidence="9" id="KW-1185">Reference proteome</keyword>
<dbReference type="RefSeq" id="WP_014560380.1">
    <property type="nucleotide sequence ID" value="NC_017464.1"/>
</dbReference>
<evidence type="ECO:0000256" key="3">
    <source>
        <dbReference type="ARBA" id="ARBA00011881"/>
    </source>
</evidence>
<evidence type="ECO:0000313" key="8">
    <source>
        <dbReference type="EMBL" id="AFH49227.1"/>
    </source>
</evidence>
<dbReference type="PIRSF" id="PIRSF006118">
    <property type="entry name" value="KDO8-P_Ptase"/>
    <property type="match status" value="1"/>
</dbReference>
<dbReference type="Pfam" id="PF08282">
    <property type="entry name" value="Hydrolase_3"/>
    <property type="match status" value="1"/>
</dbReference>
<dbReference type="PANTHER" id="PTHR21485:SF3">
    <property type="entry name" value="N-ACYLNEURAMINATE CYTIDYLYLTRANSFERASE"/>
    <property type="match status" value="1"/>
</dbReference>
<dbReference type="eggNOG" id="COG1778">
    <property type="taxonomic scope" value="Bacteria"/>
</dbReference>
<dbReference type="SFLD" id="SFLDG01136">
    <property type="entry name" value="C1.6:_Phosphoserine_Phosphatas"/>
    <property type="match status" value="1"/>
</dbReference>
<dbReference type="KEGG" id="ial:IALB_1519"/>
<dbReference type="SFLD" id="SFLDG01138">
    <property type="entry name" value="C1.6.2:_Deoxy-d-mannose-octulo"/>
    <property type="match status" value="1"/>
</dbReference>
<dbReference type="GO" id="GO:0016788">
    <property type="term" value="F:hydrolase activity, acting on ester bonds"/>
    <property type="evidence" value="ECO:0007669"/>
    <property type="project" value="InterPro"/>
</dbReference>
<gene>
    <name evidence="8" type="primary">kdsC</name>
    <name evidence="8" type="ordered locus">IALB_1519</name>
</gene>
<dbReference type="InterPro" id="IPR036412">
    <property type="entry name" value="HAD-like_sf"/>
</dbReference>
<feature type="binding site" evidence="7">
    <location>
        <position position="29"/>
    </location>
    <ligand>
        <name>substrate</name>
    </ligand>
</feature>
<evidence type="ECO:0000256" key="6">
    <source>
        <dbReference type="ARBA" id="ARBA00022842"/>
    </source>
</evidence>
<dbReference type="CDD" id="cd01630">
    <property type="entry name" value="HAD_KDO-like"/>
    <property type="match status" value="1"/>
</dbReference>
<feature type="binding site" evidence="7">
    <location>
        <position position="121"/>
    </location>
    <ligand>
        <name>Mg(2+)</name>
        <dbReference type="ChEBI" id="CHEBI:18420"/>
    </ligand>
</feature>
<dbReference type="SFLD" id="SFLDS00003">
    <property type="entry name" value="Haloacid_Dehalogenase"/>
    <property type="match status" value="1"/>
</dbReference>
<evidence type="ECO:0000313" key="9">
    <source>
        <dbReference type="Proteomes" id="UP000007394"/>
    </source>
</evidence>
<dbReference type="STRING" id="945713.IALB_1519"/>
<evidence type="ECO:0000256" key="4">
    <source>
        <dbReference type="ARBA" id="ARBA00022723"/>
    </source>
</evidence>
<dbReference type="HOGENOM" id="CLU_106694_1_0_10"/>
<dbReference type="FunFam" id="3.40.50.1000:FF:000029">
    <property type="entry name" value="3-deoxy-D-manno-octulosonate 8-phosphate phosphatase KdsC"/>
    <property type="match status" value="1"/>
</dbReference>
<dbReference type="Proteomes" id="UP000007394">
    <property type="component" value="Chromosome"/>
</dbReference>
<keyword evidence="6 7" id="KW-0460">Magnesium</keyword>
<feature type="binding site" evidence="7">
    <location>
        <position position="27"/>
    </location>
    <ligand>
        <name>Mg(2+)</name>
        <dbReference type="ChEBI" id="CHEBI:18420"/>
    </ligand>
</feature>
<proteinExistence type="inferred from homology"/>
<keyword evidence="5" id="KW-0378">Hydrolase</keyword>
<organism evidence="8 9">
    <name type="scientific">Ignavibacterium album (strain DSM 19864 / JCM 16511 / NBRC 101810 / Mat9-16)</name>
    <dbReference type="NCBI Taxonomy" id="945713"/>
    <lineage>
        <taxon>Bacteria</taxon>
        <taxon>Pseudomonadati</taxon>
        <taxon>Ignavibacteriota</taxon>
        <taxon>Ignavibacteria</taxon>
        <taxon>Ignavibacteriales</taxon>
        <taxon>Ignavibacteriaceae</taxon>
        <taxon>Ignavibacterium</taxon>
    </lineage>
</organism>
<dbReference type="EMBL" id="CP003418">
    <property type="protein sequence ID" value="AFH49227.1"/>
    <property type="molecule type" value="Genomic_DNA"/>
</dbReference>
<evidence type="ECO:0000256" key="7">
    <source>
        <dbReference type="PIRSR" id="PIRSR006118-2"/>
    </source>
</evidence>
<dbReference type="InterPro" id="IPR050793">
    <property type="entry name" value="CMP-NeuNAc_synthase"/>
</dbReference>
<dbReference type="PATRIC" id="fig|945713.3.peg.1519"/>
<evidence type="ECO:0000256" key="2">
    <source>
        <dbReference type="ARBA" id="ARBA00005893"/>
    </source>
</evidence>
<sequence>MVIDKKLAEKNLHLKSKAEKIKLIITDVDGVLTDTGIYYSPTGEALKRYSIRDGMGVERLRRYADIETIIITGENSGTVKSRAEKLKITQVYLGVKDKEALLEEIKRKNQLNSENIAYIGDDSNDYDIMKLVGFTATPADGMSFIKEISDYVCEAKGGYGAFREFAELIISLKQ</sequence>
<dbReference type="InterPro" id="IPR023214">
    <property type="entry name" value="HAD_sf"/>
</dbReference>
<dbReference type="AlphaFoldDB" id="I0AJS0"/>
<evidence type="ECO:0000256" key="1">
    <source>
        <dbReference type="ARBA" id="ARBA00001946"/>
    </source>
</evidence>
<comment type="cofactor">
    <cofactor evidence="1 7">
        <name>Mg(2+)</name>
        <dbReference type="ChEBI" id="CHEBI:18420"/>
    </cofactor>
</comment>
<dbReference type="OrthoDB" id="9805604at2"/>
<reference evidence="8 9" key="1">
    <citation type="journal article" date="2012" name="Front. Microbiol.">
        <title>Complete genome of Ignavibacterium album, a metabolically versatile, flagellated, facultative anaerobe from the phylum Chlorobi.</title>
        <authorList>
            <person name="Liu Z."/>
            <person name="Frigaard N.-U."/>
            <person name="Vogl K."/>
            <person name="Iino T."/>
            <person name="Ohkuma M."/>
            <person name="Overmann J."/>
            <person name="Bryant D.A."/>
        </authorList>
    </citation>
    <scope>NUCLEOTIDE SEQUENCE [LARGE SCALE GENOMIC DNA]</scope>
    <source>
        <strain evidence="9">DSM 19864 / JCM 16511 / NBRC 101810 / Mat9-16</strain>
    </source>
</reference>
<name>I0AJS0_IGNAJ</name>
<dbReference type="GO" id="GO:0046872">
    <property type="term" value="F:metal ion binding"/>
    <property type="evidence" value="ECO:0007669"/>
    <property type="project" value="UniProtKB-KW"/>
</dbReference>
<comment type="subunit">
    <text evidence="3">Homotetramer.</text>
</comment>
<dbReference type="PANTHER" id="PTHR21485">
    <property type="entry name" value="HAD SUPERFAMILY MEMBERS CMAS AND KDSC"/>
    <property type="match status" value="1"/>
</dbReference>
<protein>
    <submittedName>
        <fullName evidence="8">3-deoxy-D-manno-octulosonate 8-phosphate phosphatase</fullName>
    </submittedName>
</protein>
<dbReference type="NCBIfam" id="TIGR01670">
    <property type="entry name" value="KdsC-phosphatas"/>
    <property type="match status" value="1"/>
</dbReference>
<dbReference type="InterPro" id="IPR010023">
    <property type="entry name" value="KdsC_fam"/>
</dbReference>
<dbReference type="SUPFAM" id="SSF56784">
    <property type="entry name" value="HAD-like"/>
    <property type="match status" value="1"/>
</dbReference>
<keyword evidence="4 7" id="KW-0479">Metal-binding</keyword>
<evidence type="ECO:0000256" key="5">
    <source>
        <dbReference type="ARBA" id="ARBA00022801"/>
    </source>
</evidence>